<dbReference type="InterPro" id="IPR037518">
    <property type="entry name" value="MPN"/>
</dbReference>
<dbReference type="InterPro" id="IPR001405">
    <property type="entry name" value="UPF0758"/>
</dbReference>
<evidence type="ECO:0000256" key="4">
    <source>
        <dbReference type="ARBA" id="ARBA00022833"/>
    </source>
</evidence>
<dbReference type="RefSeq" id="WP_336806250.1">
    <property type="nucleotide sequence ID" value="NZ_JBBBNY010000001.1"/>
</dbReference>
<keyword evidence="4" id="KW-0862">Zinc</keyword>
<comment type="caution">
    <text evidence="7">The sequence shown here is derived from an EMBL/GenBank/DDBJ whole genome shotgun (WGS) entry which is preliminary data.</text>
</comment>
<evidence type="ECO:0000256" key="1">
    <source>
        <dbReference type="ARBA" id="ARBA00022670"/>
    </source>
</evidence>
<evidence type="ECO:0000256" key="3">
    <source>
        <dbReference type="ARBA" id="ARBA00022801"/>
    </source>
</evidence>
<dbReference type="InterPro" id="IPR020891">
    <property type="entry name" value="UPF0758_CS"/>
</dbReference>
<dbReference type="EMBL" id="JBBBNY010000001">
    <property type="protein sequence ID" value="MEI7035636.1"/>
    <property type="molecule type" value="Genomic_DNA"/>
</dbReference>
<dbReference type="PROSITE" id="PS50249">
    <property type="entry name" value="MPN"/>
    <property type="match status" value="1"/>
</dbReference>
<keyword evidence="3" id="KW-0378">Hydrolase</keyword>
<proteinExistence type="predicted"/>
<name>A0ABU8J8S1_9GAMM</name>
<evidence type="ECO:0000256" key="5">
    <source>
        <dbReference type="ARBA" id="ARBA00023049"/>
    </source>
</evidence>
<evidence type="ECO:0000256" key="2">
    <source>
        <dbReference type="ARBA" id="ARBA00022723"/>
    </source>
</evidence>
<dbReference type="InterPro" id="IPR025657">
    <property type="entry name" value="RadC_JAB"/>
</dbReference>
<keyword evidence="2" id="KW-0479">Metal-binding</keyword>
<evidence type="ECO:0000313" key="7">
    <source>
        <dbReference type="EMBL" id="MEI7035636.1"/>
    </source>
</evidence>
<evidence type="ECO:0000259" key="6">
    <source>
        <dbReference type="PROSITE" id="PS50249"/>
    </source>
</evidence>
<dbReference type="CDD" id="cd08071">
    <property type="entry name" value="MPN_DUF2466"/>
    <property type="match status" value="1"/>
</dbReference>
<organism evidence="7 8">
    <name type="scientific">Fulvimonas yonginensis</name>
    <dbReference type="NCBI Taxonomy" id="1495200"/>
    <lineage>
        <taxon>Bacteria</taxon>
        <taxon>Pseudomonadati</taxon>
        <taxon>Pseudomonadota</taxon>
        <taxon>Gammaproteobacteria</taxon>
        <taxon>Lysobacterales</taxon>
        <taxon>Rhodanobacteraceae</taxon>
        <taxon>Fulvimonas</taxon>
    </lineage>
</organism>
<dbReference type="Pfam" id="PF04002">
    <property type="entry name" value="RadC"/>
    <property type="match status" value="1"/>
</dbReference>
<dbReference type="PANTHER" id="PTHR30471">
    <property type="entry name" value="DNA REPAIR PROTEIN RADC"/>
    <property type="match status" value="1"/>
</dbReference>
<evidence type="ECO:0000313" key="8">
    <source>
        <dbReference type="Proteomes" id="UP001381174"/>
    </source>
</evidence>
<accession>A0ABU8J8S1</accession>
<dbReference type="Gene3D" id="3.40.140.10">
    <property type="entry name" value="Cytidine Deaminase, domain 2"/>
    <property type="match status" value="1"/>
</dbReference>
<reference evidence="7 8" key="1">
    <citation type="journal article" date="2014" name="Int. J. Syst. Evol. Microbiol.">
        <title>Fulvimonas yonginensis sp. nov., isolated from greenhouse soil, and emended description of the genus Fulvimonas.</title>
        <authorList>
            <person name="Ahn J.H."/>
            <person name="Kim S.J."/>
            <person name="Weon H.Y."/>
            <person name="Hong S.B."/>
            <person name="Seok S.J."/>
            <person name="Kwon S.W."/>
        </authorList>
    </citation>
    <scope>NUCLEOTIDE SEQUENCE [LARGE SCALE GENOMIC DNA]</scope>
    <source>
        <strain evidence="7 8">KACC 16952</strain>
    </source>
</reference>
<dbReference type="PROSITE" id="PS01302">
    <property type="entry name" value="UPF0758"/>
    <property type="match status" value="1"/>
</dbReference>
<keyword evidence="5" id="KW-0482">Metalloprotease</keyword>
<sequence length="167" mass="18304">MRAVAARKPVEHVTTREAISRDQQDALIAQALGILSARALTPGQFMKDPPTAGQFFRLRLGEEGREHFEVAFLDNRHRLIAVERLFSGSVDGAEVHPRVVVQRALALNAVAVMLAHNHPSGNPEPSAADRVLTSRLREALCLVDIRVLDHFVVTATDVVSMATRGLM</sequence>
<gene>
    <name evidence="7" type="ORF">WAT24_02555</name>
</gene>
<keyword evidence="1" id="KW-0645">Protease</keyword>
<keyword evidence="8" id="KW-1185">Reference proteome</keyword>
<protein>
    <submittedName>
        <fullName evidence="7">JAB domain-containing protein</fullName>
    </submittedName>
</protein>
<dbReference type="Proteomes" id="UP001381174">
    <property type="component" value="Unassembled WGS sequence"/>
</dbReference>
<feature type="domain" description="MPN" evidence="6">
    <location>
        <begin position="45"/>
        <end position="167"/>
    </location>
</feature>
<dbReference type="PANTHER" id="PTHR30471:SF3">
    <property type="entry name" value="UPF0758 PROTEIN YEES-RELATED"/>
    <property type="match status" value="1"/>
</dbReference>